<organism evidence="3 4">
    <name type="scientific">Goodfellowiella coeruleoviolacea</name>
    <dbReference type="NCBI Taxonomy" id="334858"/>
    <lineage>
        <taxon>Bacteria</taxon>
        <taxon>Bacillati</taxon>
        <taxon>Actinomycetota</taxon>
        <taxon>Actinomycetes</taxon>
        <taxon>Pseudonocardiales</taxon>
        <taxon>Pseudonocardiaceae</taxon>
        <taxon>Goodfellowiella</taxon>
    </lineage>
</organism>
<proteinExistence type="predicted"/>
<dbReference type="EMBL" id="JAMTCK010000006">
    <property type="protein sequence ID" value="MCP2166002.1"/>
    <property type="molecule type" value="Genomic_DNA"/>
</dbReference>
<dbReference type="InterPro" id="IPR015659">
    <property type="entry name" value="Proline_oxidase"/>
</dbReference>
<keyword evidence="4" id="KW-1185">Reference proteome</keyword>
<keyword evidence="1" id="KW-0560">Oxidoreductase</keyword>
<dbReference type="AlphaFoldDB" id="A0AAE3GES8"/>
<dbReference type="Gene3D" id="3.20.20.220">
    <property type="match status" value="1"/>
</dbReference>
<dbReference type="InterPro" id="IPR002872">
    <property type="entry name" value="Proline_DH_dom"/>
</dbReference>
<evidence type="ECO:0000259" key="2">
    <source>
        <dbReference type="Pfam" id="PF01619"/>
    </source>
</evidence>
<dbReference type="PANTHER" id="PTHR13914:SF0">
    <property type="entry name" value="PROLINE DEHYDROGENASE 1, MITOCHONDRIAL"/>
    <property type="match status" value="1"/>
</dbReference>
<sequence>MKPLHALVLAVAGRDAVQRLASSPLVREELVPRFLAGEGAADAVTIAGQLIAAGFTVTLSHLGEHGADRSGAGSRASAERVVQEHLNLLDRLSAKGLAGHAEISPRLSALGAALGWGLVADNAARLCAAAARYGSGVTLDVDVAEDTDTGLAVLAELRQRWPWVGTTLRAGLDRTLDDCRALAAAGARVRLSDGGGPAHGVAVNFVRCANVLLAGGGHPVFATHDPRLVRITVERARWHGRRPDSYEHQFRHGLCPAEQHRLASAGHQVRVHLPYGEQWYGHLLRRLAERPANTTFLLRALVSRP</sequence>
<dbReference type="GO" id="GO:0006562">
    <property type="term" value="P:L-proline catabolic process"/>
    <property type="evidence" value="ECO:0007669"/>
    <property type="project" value="InterPro"/>
</dbReference>
<dbReference type="Pfam" id="PF01619">
    <property type="entry name" value="Pro_dh"/>
    <property type="match status" value="1"/>
</dbReference>
<feature type="domain" description="Proline dehydrogenase" evidence="2">
    <location>
        <begin position="203"/>
        <end position="297"/>
    </location>
</feature>
<protein>
    <submittedName>
        <fullName evidence="3">L-proline dehydrogenase</fullName>
    </submittedName>
</protein>
<dbReference type="SUPFAM" id="SSF51730">
    <property type="entry name" value="FAD-linked oxidoreductase"/>
    <property type="match status" value="1"/>
</dbReference>
<dbReference type="PANTHER" id="PTHR13914">
    <property type="entry name" value="PROLINE OXIDASE"/>
    <property type="match status" value="1"/>
</dbReference>
<gene>
    <name evidence="3" type="ORF">LX83_002861</name>
</gene>
<dbReference type="Proteomes" id="UP001206128">
    <property type="component" value="Unassembled WGS sequence"/>
</dbReference>
<evidence type="ECO:0000256" key="1">
    <source>
        <dbReference type="ARBA" id="ARBA00023002"/>
    </source>
</evidence>
<dbReference type="GO" id="GO:0004657">
    <property type="term" value="F:proline dehydrogenase activity"/>
    <property type="evidence" value="ECO:0007669"/>
    <property type="project" value="InterPro"/>
</dbReference>
<evidence type="ECO:0000313" key="4">
    <source>
        <dbReference type="Proteomes" id="UP001206128"/>
    </source>
</evidence>
<reference evidence="3" key="1">
    <citation type="submission" date="2022-06" db="EMBL/GenBank/DDBJ databases">
        <title>Genomic Encyclopedia of Archaeal and Bacterial Type Strains, Phase II (KMG-II): from individual species to whole genera.</title>
        <authorList>
            <person name="Goeker M."/>
        </authorList>
    </citation>
    <scope>NUCLEOTIDE SEQUENCE</scope>
    <source>
        <strain evidence="3">DSM 43935</strain>
    </source>
</reference>
<name>A0AAE3GES8_9PSEU</name>
<dbReference type="InterPro" id="IPR029041">
    <property type="entry name" value="FAD-linked_oxidoreductase-like"/>
</dbReference>
<comment type="caution">
    <text evidence="3">The sequence shown here is derived from an EMBL/GenBank/DDBJ whole genome shotgun (WGS) entry which is preliminary data.</text>
</comment>
<accession>A0AAE3GES8</accession>
<dbReference type="RefSeq" id="WP_253771447.1">
    <property type="nucleotide sequence ID" value="NZ_JAMTCK010000006.1"/>
</dbReference>
<evidence type="ECO:0000313" key="3">
    <source>
        <dbReference type="EMBL" id="MCP2166002.1"/>
    </source>
</evidence>